<dbReference type="AlphaFoldDB" id="A0A2N7WH13"/>
<gene>
    <name evidence="3" type="ORF">C0Z16_23020</name>
    <name evidence="2" type="ORF">LMG27174_04266</name>
</gene>
<reference evidence="2 5" key="2">
    <citation type="submission" date="2020-04" db="EMBL/GenBank/DDBJ databases">
        <authorList>
            <person name="De Canck E."/>
        </authorList>
    </citation>
    <scope>NUCLEOTIDE SEQUENCE [LARGE SCALE GENOMIC DNA]</scope>
    <source>
        <strain evidence="2 5">LMG 27174</strain>
    </source>
</reference>
<feature type="chain" id="PRO_5044384289" evidence="1">
    <location>
        <begin position="20"/>
        <end position="107"/>
    </location>
</feature>
<keyword evidence="1" id="KW-0732">Signal</keyword>
<accession>A0A2N7WH13</accession>
<organism evidence="2 5">
    <name type="scientific">Paraburkholderia rhynchosiae</name>
    <dbReference type="NCBI Taxonomy" id="487049"/>
    <lineage>
        <taxon>Bacteria</taxon>
        <taxon>Pseudomonadati</taxon>
        <taxon>Pseudomonadota</taxon>
        <taxon>Betaproteobacteria</taxon>
        <taxon>Burkholderiales</taxon>
        <taxon>Burkholderiaceae</taxon>
        <taxon>Paraburkholderia</taxon>
    </lineage>
</organism>
<evidence type="ECO:0000313" key="5">
    <source>
        <dbReference type="Proteomes" id="UP000494205"/>
    </source>
</evidence>
<keyword evidence="4" id="KW-1185">Reference proteome</keyword>
<protein>
    <submittedName>
        <fullName evidence="2">Uncharacterized protein</fullName>
    </submittedName>
</protein>
<evidence type="ECO:0000313" key="4">
    <source>
        <dbReference type="Proteomes" id="UP000235659"/>
    </source>
</evidence>
<sequence length="107" mass="12231">MKKTFYVVALIVAAWLAINTNIPNPPESRHGSDEWLSYLSQHYFDISDGQGHGPDPGSMEWLGSVERKAKIPIRSNNSDRQRYEFIQHQLQQHTFIINNALGLVILL</sequence>
<dbReference type="EMBL" id="PNXY01000017">
    <property type="protein sequence ID" value="PMS28718.1"/>
    <property type="molecule type" value="Genomic_DNA"/>
</dbReference>
<evidence type="ECO:0000313" key="3">
    <source>
        <dbReference type="EMBL" id="PMS28718.1"/>
    </source>
</evidence>
<dbReference type="Proteomes" id="UP000235659">
    <property type="component" value="Unassembled WGS sequence"/>
</dbReference>
<dbReference type="EMBL" id="CADIJZ010000016">
    <property type="protein sequence ID" value="CAB3711527.1"/>
    <property type="molecule type" value="Genomic_DNA"/>
</dbReference>
<evidence type="ECO:0000313" key="2">
    <source>
        <dbReference type="EMBL" id="CAB3711527.1"/>
    </source>
</evidence>
<feature type="signal peptide" evidence="1">
    <location>
        <begin position="1"/>
        <end position="19"/>
    </location>
</feature>
<dbReference type="OrthoDB" id="5565855at2"/>
<dbReference type="RefSeq" id="WP_102634382.1">
    <property type="nucleotide sequence ID" value="NZ_CADIJZ010000016.1"/>
</dbReference>
<proteinExistence type="predicted"/>
<evidence type="ECO:0000256" key="1">
    <source>
        <dbReference type="SAM" id="SignalP"/>
    </source>
</evidence>
<name>A0A2N7WH13_9BURK</name>
<dbReference type="Proteomes" id="UP000494205">
    <property type="component" value="Unassembled WGS sequence"/>
</dbReference>
<reference evidence="3 4" key="1">
    <citation type="submission" date="2018-01" db="EMBL/GenBank/DDBJ databases">
        <title>Whole genome analyses suggest that Burkholderia sensu lato contains two further novel genera in the rhizoxinica-symbiotica group Mycetohabitans gen. nov., and Trinickia gen. nov.: implications for the evolution of diazotrophy and nodulation in the Burkholderiaceae.</title>
        <authorList>
            <person name="Estrada-de los Santos P."/>
            <person name="Palmer M."/>
            <person name="Chavez-Ramirez B."/>
            <person name="Beukes C."/>
            <person name="Steenkamp E.T."/>
            <person name="Hirsch A.M."/>
            <person name="Manyaka P."/>
            <person name="Maluk M."/>
            <person name="Lafos M."/>
            <person name="Crook M."/>
            <person name="Gross E."/>
            <person name="Simon M.F."/>
            <person name="Bueno dos Reis Junior F."/>
            <person name="Poole P.S."/>
            <person name="Venter S.N."/>
            <person name="James E.K."/>
        </authorList>
    </citation>
    <scope>NUCLEOTIDE SEQUENCE [LARGE SCALE GENOMIC DNA]</scope>
    <source>
        <strain evidence="3 4">WSM 3937</strain>
    </source>
</reference>